<reference evidence="3" key="1">
    <citation type="submission" date="2017-01" db="EMBL/GenBank/DDBJ databases">
        <authorList>
            <person name="Varghese N."/>
            <person name="Submissions S."/>
        </authorList>
    </citation>
    <scope>NUCLEOTIDE SEQUENCE [LARGE SCALE GENOMIC DNA]</scope>
    <source>
        <strain evidence="3">DSM 29430</strain>
    </source>
</reference>
<feature type="region of interest" description="Disordered" evidence="1">
    <location>
        <begin position="125"/>
        <end position="183"/>
    </location>
</feature>
<sequence>MNAAFGRHCPKPTETRNCLEQAPFGFGEMGRHSALSGEVPPILGQPLRGDQIVCGRAAMTRGAPRQVTSPNSPTLVPTHVPHEARMRGLVTRLRMSERTYGHRAASAGKHRRDGSNPVRHRAKAHLSAQNVPTETRCHRNAHRPVRGGDRPAGGYRRASRGTALRQIPVPPPRHPPPRGPAIPIVHFAGADRRRRRHCRAR</sequence>
<dbReference type="AlphaFoldDB" id="A0A1N7MTE9"/>
<gene>
    <name evidence="2" type="ORF">SAMN05421759_105175</name>
</gene>
<evidence type="ECO:0000313" key="2">
    <source>
        <dbReference type="EMBL" id="SIS89332.1"/>
    </source>
</evidence>
<evidence type="ECO:0000313" key="3">
    <source>
        <dbReference type="Proteomes" id="UP000186684"/>
    </source>
</evidence>
<evidence type="ECO:0000256" key="1">
    <source>
        <dbReference type="SAM" id="MobiDB-lite"/>
    </source>
</evidence>
<name>A0A1N7MTE9_9RHOB</name>
<keyword evidence="3" id="KW-1185">Reference proteome</keyword>
<dbReference type="Proteomes" id="UP000186684">
    <property type="component" value="Unassembled WGS sequence"/>
</dbReference>
<accession>A0A1N7MTE9</accession>
<organism evidence="2 3">
    <name type="scientific">Roseivivax lentus</name>
    <dbReference type="NCBI Taxonomy" id="633194"/>
    <lineage>
        <taxon>Bacteria</taxon>
        <taxon>Pseudomonadati</taxon>
        <taxon>Pseudomonadota</taxon>
        <taxon>Alphaproteobacteria</taxon>
        <taxon>Rhodobacterales</taxon>
        <taxon>Roseobacteraceae</taxon>
        <taxon>Roseivivax</taxon>
    </lineage>
</organism>
<feature type="compositionally biased region" description="Pro residues" evidence="1">
    <location>
        <begin position="168"/>
        <end position="180"/>
    </location>
</feature>
<proteinExistence type="predicted"/>
<dbReference type="EMBL" id="FTOQ01000005">
    <property type="protein sequence ID" value="SIS89332.1"/>
    <property type="molecule type" value="Genomic_DNA"/>
</dbReference>
<protein>
    <submittedName>
        <fullName evidence="2">Uncharacterized protein</fullName>
    </submittedName>
</protein>